<dbReference type="GO" id="GO:0006120">
    <property type="term" value="P:mitochondrial electron transport, NADH to ubiquinone"/>
    <property type="evidence" value="ECO:0007669"/>
    <property type="project" value="InterPro"/>
</dbReference>
<comment type="function">
    <text evidence="1">Core subunit of the mitochondrial membrane respiratory chain NADH dehydrogenase (Complex I) that is believed to belong to the minimal assembly required for catalysis. Complex I functions in the transfer of electrons from NADH to the respiratory chain. The immediate electron acceptor for the enzyme is believed to be ubiquinone.</text>
</comment>
<evidence type="ECO:0000256" key="7">
    <source>
        <dbReference type="ARBA" id="ARBA00022660"/>
    </source>
</evidence>
<feature type="transmembrane region" description="Helical" evidence="18">
    <location>
        <begin position="125"/>
        <end position="147"/>
    </location>
</feature>
<feature type="transmembrane region" description="Helical" evidence="18">
    <location>
        <begin position="5"/>
        <end position="21"/>
    </location>
</feature>
<keyword evidence="11 18" id="KW-0249">Electron transport</keyword>
<feature type="transmembrane region" description="Helical" evidence="18">
    <location>
        <begin position="250"/>
        <end position="269"/>
    </location>
</feature>
<evidence type="ECO:0000256" key="5">
    <source>
        <dbReference type="ARBA" id="ARBA00021008"/>
    </source>
</evidence>
<evidence type="ECO:0000256" key="11">
    <source>
        <dbReference type="ARBA" id="ARBA00022982"/>
    </source>
</evidence>
<evidence type="ECO:0000256" key="18">
    <source>
        <dbReference type="RuleBase" id="RU003403"/>
    </source>
</evidence>
<dbReference type="CTD" id="4536"/>
<evidence type="ECO:0000256" key="6">
    <source>
        <dbReference type="ARBA" id="ARBA00022448"/>
    </source>
</evidence>
<keyword evidence="10 18" id="KW-1278">Translocase</keyword>
<organism evidence="20">
    <name type="scientific">Epeus alboguttatus</name>
    <dbReference type="NCBI Taxonomy" id="2575944"/>
    <lineage>
        <taxon>Eukaryota</taxon>
        <taxon>Metazoa</taxon>
        <taxon>Ecdysozoa</taxon>
        <taxon>Arthropoda</taxon>
        <taxon>Chelicerata</taxon>
        <taxon>Arachnida</taxon>
        <taxon>Araneae</taxon>
        <taxon>Araneomorphae</taxon>
        <taxon>Entelegynae</taxon>
        <taxon>Dionycha</taxon>
        <taxon>Salticidae</taxon>
        <taxon>Salticinae</taxon>
        <taxon>Salticoida</taxon>
        <taxon>Plexippini</taxon>
        <taxon>Epeus</taxon>
    </lineage>
</organism>
<keyword evidence="7 18" id="KW-0679">Respiratory chain</keyword>
<comment type="function">
    <text evidence="18">Core subunit of the mitochondrial membrane respiratory chain NADH dehydrogenase (Complex I) which catalyzes electron transfer from NADH through the respiratory chain, using ubiquinone as an electron acceptor. Essential for the catalytic activity and assembly of complex I.</text>
</comment>
<evidence type="ECO:0000256" key="17">
    <source>
        <dbReference type="ARBA" id="ARBA00049551"/>
    </source>
</evidence>
<comment type="subcellular location">
    <subcellularLocation>
        <location evidence="2 18">Mitochondrion inner membrane</location>
        <topology evidence="2 18">Multi-pass membrane protein</topology>
    </subcellularLocation>
</comment>
<evidence type="ECO:0000256" key="8">
    <source>
        <dbReference type="ARBA" id="ARBA00022692"/>
    </source>
</evidence>
<dbReference type="GeneID" id="40489020"/>
<feature type="domain" description="NADH:quinone oxidoreductase/Mrp antiporter transmembrane" evidence="19">
    <location>
        <begin position="21"/>
        <end position="74"/>
    </location>
</feature>
<feature type="domain" description="NADH:quinone oxidoreductase/Mrp antiporter transmembrane" evidence="19">
    <location>
        <begin position="78"/>
        <end position="262"/>
    </location>
</feature>
<keyword evidence="15 18" id="KW-0496">Mitochondrion</keyword>
<feature type="transmembrane region" description="Helical" evidence="18">
    <location>
        <begin position="183"/>
        <end position="212"/>
    </location>
</feature>
<dbReference type="EMBL" id="MH922026">
    <property type="protein sequence ID" value="QCL18083.1"/>
    <property type="molecule type" value="Genomic_DNA"/>
</dbReference>
<dbReference type="InterPro" id="IPR003917">
    <property type="entry name" value="NADH_UbQ_OxRdtase_chain2"/>
</dbReference>
<evidence type="ECO:0000256" key="3">
    <source>
        <dbReference type="ARBA" id="ARBA00007012"/>
    </source>
</evidence>
<evidence type="ECO:0000313" key="20">
    <source>
        <dbReference type="EMBL" id="QCL18083.1"/>
    </source>
</evidence>
<evidence type="ECO:0000256" key="4">
    <source>
        <dbReference type="ARBA" id="ARBA00012944"/>
    </source>
</evidence>
<keyword evidence="14 18" id="KW-0830">Ubiquinone</keyword>
<reference evidence="20" key="1">
    <citation type="journal article" date="2019" name="Mitochondrial DNA Part B Resour">
        <title>The complete mitochondrial genome of Epeus alboguttatus (Araneae: Salticidae).</title>
        <authorList>
            <person name="Yang D."/>
            <person name="Yan X."/>
            <person name="Xu K."/>
            <person name="Yang W."/>
            <person name="Li C."/>
        </authorList>
    </citation>
    <scope>NUCLEOTIDE SEQUENCE</scope>
</reference>
<comment type="catalytic activity">
    <reaction evidence="17 18">
        <text>a ubiquinone + NADH + 5 H(+)(in) = a ubiquinol + NAD(+) + 4 H(+)(out)</text>
        <dbReference type="Rhea" id="RHEA:29091"/>
        <dbReference type="Rhea" id="RHEA-COMP:9565"/>
        <dbReference type="Rhea" id="RHEA-COMP:9566"/>
        <dbReference type="ChEBI" id="CHEBI:15378"/>
        <dbReference type="ChEBI" id="CHEBI:16389"/>
        <dbReference type="ChEBI" id="CHEBI:17976"/>
        <dbReference type="ChEBI" id="CHEBI:57540"/>
        <dbReference type="ChEBI" id="CHEBI:57945"/>
        <dbReference type="EC" id="7.1.1.2"/>
    </reaction>
</comment>
<evidence type="ECO:0000256" key="9">
    <source>
        <dbReference type="ARBA" id="ARBA00022792"/>
    </source>
</evidence>
<dbReference type="PRINTS" id="PR01436">
    <property type="entry name" value="NADHDHGNASE2"/>
</dbReference>
<evidence type="ECO:0000256" key="14">
    <source>
        <dbReference type="ARBA" id="ARBA00023075"/>
    </source>
</evidence>
<evidence type="ECO:0000256" key="16">
    <source>
        <dbReference type="ARBA" id="ARBA00023136"/>
    </source>
</evidence>
<dbReference type="InterPro" id="IPR050175">
    <property type="entry name" value="Complex_I_Subunit_2"/>
</dbReference>
<evidence type="ECO:0000256" key="12">
    <source>
        <dbReference type="ARBA" id="ARBA00022989"/>
    </source>
</evidence>
<evidence type="ECO:0000256" key="2">
    <source>
        <dbReference type="ARBA" id="ARBA00004448"/>
    </source>
</evidence>
<dbReference type="PANTHER" id="PTHR46552:SF1">
    <property type="entry name" value="NADH-UBIQUINONE OXIDOREDUCTASE CHAIN 2"/>
    <property type="match status" value="1"/>
</dbReference>
<dbReference type="GO" id="GO:0008137">
    <property type="term" value="F:NADH dehydrogenase (ubiquinone) activity"/>
    <property type="evidence" value="ECO:0007669"/>
    <property type="project" value="UniProtKB-EC"/>
</dbReference>
<dbReference type="Pfam" id="PF00361">
    <property type="entry name" value="Proton_antipo_M"/>
    <property type="match status" value="2"/>
</dbReference>
<evidence type="ECO:0000256" key="1">
    <source>
        <dbReference type="ARBA" id="ARBA00003257"/>
    </source>
</evidence>
<keyword evidence="12 18" id="KW-1133">Transmembrane helix</keyword>
<geneLocation type="mitochondrion" evidence="20"/>
<comment type="similarity">
    <text evidence="3 18">Belongs to the complex I subunit 2 family.</text>
</comment>
<feature type="transmembrane region" description="Helical" evidence="18">
    <location>
        <begin position="218"/>
        <end position="238"/>
    </location>
</feature>
<accession>A0A4P8DPF4</accession>
<dbReference type="RefSeq" id="YP_009655366.1">
    <property type="nucleotide sequence ID" value="NC_042829.1"/>
</dbReference>
<keyword evidence="16 18" id="KW-0472">Membrane</keyword>
<keyword evidence="9 18" id="KW-0999">Mitochondrion inner membrane</keyword>
<sequence>MPSMWYFMFMYLISFIVVMSSEDWFMVWLGLEINMMSFLILIYKRYDIKMIESCMKYFFIQSLGSALMMSILYLDWVMIGGLCLLILSYKVGAGPFFYWFPSVCGGLDWLSCYMLMFFQKFLPLGLIYMFIHWFVWILVLVGLLVGVLGSFNQSNIKELLAYSSIHHLGWIMLIMMKGNLSWMLYLLMYGLVLFSIIHVLILNNIIYFYMMYKCKNKIWFILGMLSMAGMPPLLGFFLKWMALMNIMNLGLMYVVMLVLVSVIMLYIYIRMIYDVIMGSSMKSLWIDKGLILYGKEGDMLGMMGLFLGLFFMIYIVM</sequence>
<feature type="transmembrane region" description="Helical" evidence="18">
    <location>
        <begin position="96"/>
        <end position="118"/>
    </location>
</feature>
<evidence type="ECO:0000256" key="13">
    <source>
        <dbReference type="ARBA" id="ARBA00023027"/>
    </source>
</evidence>
<feature type="transmembrane region" description="Helical" evidence="18">
    <location>
        <begin position="299"/>
        <end position="316"/>
    </location>
</feature>
<proteinExistence type="inferred from homology"/>
<dbReference type="PANTHER" id="PTHR46552">
    <property type="entry name" value="NADH-UBIQUINONE OXIDOREDUCTASE CHAIN 2"/>
    <property type="match status" value="1"/>
</dbReference>
<keyword evidence="8 18" id="KW-0812">Transmembrane</keyword>
<name>A0A4P8DPF4_9ARAC</name>
<protein>
    <recommendedName>
        <fullName evidence="5 18">NADH-ubiquinone oxidoreductase chain 2</fullName>
        <ecNumber evidence="4 18">7.1.1.2</ecNumber>
    </recommendedName>
</protein>
<keyword evidence="6" id="KW-0813">Transport</keyword>
<keyword evidence="13 18" id="KW-0520">NAD</keyword>
<evidence type="ECO:0000256" key="10">
    <source>
        <dbReference type="ARBA" id="ARBA00022967"/>
    </source>
</evidence>
<evidence type="ECO:0000256" key="15">
    <source>
        <dbReference type="ARBA" id="ARBA00023128"/>
    </source>
</evidence>
<dbReference type="GO" id="GO:0005743">
    <property type="term" value="C:mitochondrial inner membrane"/>
    <property type="evidence" value="ECO:0007669"/>
    <property type="project" value="UniProtKB-SubCell"/>
</dbReference>
<dbReference type="EC" id="7.1.1.2" evidence="4 18"/>
<evidence type="ECO:0000259" key="19">
    <source>
        <dbReference type="Pfam" id="PF00361"/>
    </source>
</evidence>
<dbReference type="InterPro" id="IPR001750">
    <property type="entry name" value="ND/Mrp_TM"/>
</dbReference>
<gene>
    <name evidence="20" type="primary">ND2</name>
</gene>
<feature type="transmembrane region" description="Helical" evidence="18">
    <location>
        <begin position="67"/>
        <end position="90"/>
    </location>
</feature>
<dbReference type="AlphaFoldDB" id="A0A4P8DPF4"/>